<dbReference type="InterPro" id="IPR045592">
    <property type="entry name" value="DUF6461"/>
</dbReference>
<evidence type="ECO:0000313" key="1">
    <source>
        <dbReference type="EMBL" id="QYX75393.1"/>
    </source>
</evidence>
<gene>
    <name evidence="1" type="ORF">K1J60_01650</name>
</gene>
<sequence>MTDGLRWVCEAYPFGHTLVFCEGLAPEQVLLRLGARRESFFPLTRVEAQEIEVRNAADEPYDLDHLDDLDVAAVEERGFLRPEVDAVLRAGAIEGWAFAVQASTSYVSARDHLPALSRGTRVVTACRDVNATQRVEYAVDGRVLSSFDPGLPAYDDGVDPVAFGWPTAAGSMASPQVMEWLEHHFRLWLPRASEHRRLPAAAFVTRRPATPRPR</sequence>
<dbReference type="EMBL" id="CP080647">
    <property type="protein sequence ID" value="QYX75393.1"/>
    <property type="molecule type" value="Genomic_DNA"/>
</dbReference>
<dbReference type="Proteomes" id="UP000827138">
    <property type="component" value="Chromosome"/>
</dbReference>
<proteinExistence type="predicted"/>
<evidence type="ECO:0000313" key="2">
    <source>
        <dbReference type="Proteomes" id="UP000827138"/>
    </source>
</evidence>
<keyword evidence="2" id="KW-1185">Reference proteome</keyword>
<accession>A0ABX8XIG1</accession>
<organism evidence="1 2">
    <name type="scientific">Streptomyces akebiae</name>
    <dbReference type="NCBI Taxonomy" id="2865673"/>
    <lineage>
        <taxon>Bacteria</taxon>
        <taxon>Bacillati</taxon>
        <taxon>Actinomycetota</taxon>
        <taxon>Actinomycetes</taxon>
        <taxon>Kitasatosporales</taxon>
        <taxon>Streptomycetaceae</taxon>
        <taxon>Streptomyces</taxon>
    </lineage>
</organism>
<protein>
    <submittedName>
        <fullName evidence="1">Uncharacterized protein</fullName>
    </submittedName>
</protein>
<dbReference type="Pfam" id="PF20062">
    <property type="entry name" value="DUF6461"/>
    <property type="match status" value="1"/>
</dbReference>
<dbReference type="RefSeq" id="WP_220644562.1">
    <property type="nucleotide sequence ID" value="NZ_CP080647.1"/>
</dbReference>
<name>A0ABX8XIG1_9ACTN</name>
<reference evidence="1 2" key="1">
    <citation type="submission" date="2021-08" db="EMBL/GenBank/DDBJ databases">
        <authorList>
            <person name="Ping M."/>
        </authorList>
    </citation>
    <scope>NUCLEOTIDE SEQUENCE [LARGE SCALE GENOMIC DNA]</scope>
    <source>
        <strain evidence="1 2">MG28</strain>
    </source>
</reference>